<dbReference type="Gene3D" id="1.10.510.10">
    <property type="entry name" value="Transferase(Phosphotransferase) domain 1"/>
    <property type="match status" value="1"/>
</dbReference>
<dbReference type="EMBL" id="OBMQ01000008">
    <property type="protein sequence ID" value="SOC15803.1"/>
    <property type="molecule type" value="Genomic_DNA"/>
</dbReference>
<evidence type="ECO:0000256" key="4">
    <source>
        <dbReference type="ARBA" id="ARBA00022777"/>
    </source>
</evidence>
<reference evidence="8" key="1">
    <citation type="submission" date="2017-08" db="EMBL/GenBank/DDBJ databases">
        <authorList>
            <person name="Varghese N."/>
            <person name="Submissions S."/>
        </authorList>
    </citation>
    <scope>NUCLEOTIDE SEQUENCE [LARGE SCALE GENOMIC DNA]</scope>
    <source>
        <strain evidence="8">JC22</strain>
    </source>
</reference>
<evidence type="ECO:0000256" key="2">
    <source>
        <dbReference type="ARBA" id="ARBA00022679"/>
    </source>
</evidence>
<name>A0A285T4U6_9BACL</name>
<keyword evidence="4 7" id="KW-0418">Kinase</keyword>
<evidence type="ECO:0000256" key="1">
    <source>
        <dbReference type="ARBA" id="ARBA00022527"/>
    </source>
</evidence>
<dbReference type="RefSeq" id="WP_097074076.1">
    <property type="nucleotide sequence ID" value="NZ_OBMQ01000008.1"/>
</dbReference>
<dbReference type="AlphaFoldDB" id="A0A285T4U6"/>
<dbReference type="PROSITE" id="PS50011">
    <property type="entry name" value="PROTEIN_KINASE_DOM"/>
    <property type="match status" value="1"/>
</dbReference>
<dbReference type="PANTHER" id="PTHR24351">
    <property type="entry name" value="RIBOSOMAL PROTEIN S6 KINASE"/>
    <property type="match status" value="1"/>
</dbReference>
<keyword evidence="1" id="KW-0723">Serine/threonine-protein kinase</keyword>
<evidence type="ECO:0000256" key="3">
    <source>
        <dbReference type="ARBA" id="ARBA00022741"/>
    </source>
</evidence>
<proteinExistence type="predicted"/>
<sequence>MNQIPKPTMKMPENQNKTVVMQEAAKTEKMNTVGQATEVMNASNTSTNSQNASFIPVGEVIADRFKTIEILTYNTGEATLYICEDNEQNVVAKVYHDNIKPKDKVSENIRSIQSKYVIPTLEHGVHERTNRYFEIMPYYSNGDLSTRKDFTTDFILNVVATSVNEGLYAIHQAGVVHRDIKPNNIFFGHDSTFVVLGDFGISSYLENGTVMNTGNSNRTDGYAAPEVYNQFICKENDYYSFGIMLLELALEEHPFKGFTSEQIMKVTLMDSVTIPNHIPPRLSQLIKGLTRKDRTIRWGYDEVKRWLNGENVNVAEETNTRNVRPYRFGGKDIYTLNDLALNFANNWTEGKKHLYRGLVQDFVKQFGEDYALQVIECEEIRDQDTGLFNLISALHQNPPLCWKGYIFNDLQQLGATIKQNLPEVNSDIIELLAKGNLLKYLKATGVDQSSPNFYSEIKNISNRSRSNSTLAYYCLALTLIGNSEFLYDGKVFTEIDAFISYLHDKQSKFDQHASRLLENQYFFAWLIHFGFENHIEKWRSILTQGE</sequence>
<dbReference type="InterPro" id="IPR000719">
    <property type="entry name" value="Prot_kinase_dom"/>
</dbReference>
<gene>
    <name evidence="7" type="ORF">SAMN05880501_108145</name>
</gene>
<evidence type="ECO:0000259" key="6">
    <source>
        <dbReference type="PROSITE" id="PS50011"/>
    </source>
</evidence>
<keyword evidence="5" id="KW-0067">ATP-binding</keyword>
<accession>A0A285T4U6</accession>
<dbReference type="GO" id="GO:0005524">
    <property type="term" value="F:ATP binding"/>
    <property type="evidence" value="ECO:0007669"/>
    <property type="project" value="UniProtKB-KW"/>
</dbReference>
<evidence type="ECO:0000256" key="5">
    <source>
        <dbReference type="ARBA" id="ARBA00022840"/>
    </source>
</evidence>
<keyword evidence="2" id="KW-0808">Transferase</keyword>
<keyword evidence="8" id="KW-1185">Reference proteome</keyword>
<evidence type="ECO:0000313" key="7">
    <source>
        <dbReference type="EMBL" id="SOC15803.1"/>
    </source>
</evidence>
<feature type="domain" description="Protein kinase" evidence="6">
    <location>
        <begin position="25"/>
        <end position="307"/>
    </location>
</feature>
<dbReference type="OrthoDB" id="9762169at2"/>
<dbReference type="PROSITE" id="PS00108">
    <property type="entry name" value="PROTEIN_KINASE_ST"/>
    <property type="match status" value="1"/>
</dbReference>
<dbReference type="Proteomes" id="UP000219636">
    <property type="component" value="Unassembled WGS sequence"/>
</dbReference>
<dbReference type="InterPro" id="IPR008271">
    <property type="entry name" value="Ser/Thr_kinase_AS"/>
</dbReference>
<dbReference type="SMART" id="SM00220">
    <property type="entry name" value="S_TKc"/>
    <property type="match status" value="1"/>
</dbReference>
<protein>
    <submittedName>
        <fullName evidence="7">Protein kinase-like protein</fullName>
    </submittedName>
</protein>
<dbReference type="InterPro" id="IPR011009">
    <property type="entry name" value="Kinase-like_dom_sf"/>
</dbReference>
<keyword evidence="3" id="KW-0547">Nucleotide-binding</keyword>
<dbReference type="GO" id="GO:0004674">
    <property type="term" value="F:protein serine/threonine kinase activity"/>
    <property type="evidence" value="ECO:0007669"/>
    <property type="project" value="UniProtKB-KW"/>
</dbReference>
<organism evidence="7 8">
    <name type="scientific">Ureibacillus xyleni</name>
    <dbReference type="NCBI Taxonomy" id="614648"/>
    <lineage>
        <taxon>Bacteria</taxon>
        <taxon>Bacillati</taxon>
        <taxon>Bacillota</taxon>
        <taxon>Bacilli</taxon>
        <taxon>Bacillales</taxon>
        <taxon>Caryophanaceae</taxon>
        <taxon>Ureibacillus</taxon>
    </lineage>
</organism>
<dbReference type="Pfam" id="PF00069">
    <property type="entry name" value="Pkinase"/>
    <property type="match status" value="1"/>
</dbReference>
<dbReference type="SUPFAM" id="SSF56112">
    <property type="entry name" value="Protein kinase-like (PK-like)"/>
    <property type="match status" value="1"/>
</dbReference>
<evidence type="ECO:0000313" key="8">
    <source>
        <dbReference type="Proteomes" id="UP000219636"/>
    </source>
</evidence>